<dbReference type="InterPro" id="IPR011583">
    <property type="entry name" value="Chitinase_II/V-like_cat"/>
</dbReference>
<comment type="caution">
    <text evidence="3">The sequence shown here is derived from an EMBL/GenBank/DDBJ whole genome shotgun (WGS) entry which is preliminary data.</text>
</comment>
<dbReference type="KEGG" id="crq:GCK72_005176"/>
<name>A0A6A5HEG4_CAERE</name>
<gene>
    <name evidence="3" type="ORF">GCK72_005176</name>
</gene>
<accession>A0A6A5HEG4</accession>
<evidence type="ECO:0000313" key="3">
    <source>
        <dbReference type="EMBL" id="KAF1765224.1"/>
    </source>
</evidence>
<dbReference type="CTD" id="9822386"/>
<dbReference type="Gene3D" id="3.20.20.80">
    <property type="entry name" value="Glycosidases"/>
    <property type="match status" value="1"/>
</dbReference>
<dbReference type="GO" id="GO:0005975">
    <property type="term" value="P:carbohydrate metabolic process"/>
    <property type="evidence" value="ECO:0007669"/>
    <property type="project" value="InterPro"/>
</dbReference>
<dbReference type="SUPFAM" id="SSF51445">
    <property type="entry name" value="(Trans)glycosidases"/>
    <property type="match status" value="1"/>
</dbReference>
<dbReference type="EMBL" id="WUAV01000002">
    <property type="protein sequence ID" value="KAF1765224.1"/>
    <property type="molecule type" value="Genomic_DNA"/>
</dbReference>
<evidence type="ECO:0000256" key="1">
    <source>
        <dbReference type="SAM" id="Phobius"/>
    </source>
</evidence>
<dbReference type="PROSITE" id="PS51910">
    <property type="entry name" value="GH18_2"/>
    <property type="match status" value="1"/>
</dbReference>
<dbReference type="InterPro" id="IPR001223">
    <property type="entry name" value="Glyco_hydro18_cat"/>
</dbReference>
<dbReference type="InterPro" id="IPR029070">
    <property type="entry name" value="Chitinase_insertion_sf"/>
</dbReference>
<dbReference type="GeneID" id="9822386"/>
<dbReference type="PANTHER" id="PTHR46073">
    <property type="entry name" value="CHITINASE"/>
    <property type="match status" value="1"/>
</dbReference>
<dbReference type="Gene3D" id="3.10.50.10">
    <property type="match status" value="1"/>
</dbReference>
<evidence type="ECO:0000259" key="2">
    <source>
        <dbReference type="PROSITE" id="PS51910"/>
    </source>
</evidence>
<feature type="transmembrane region" description="Helical" evidence="1">
    <location>
        <begin position="31"/>
        <end position="57"/>
    </location>
</feature>
<proteinExistence type="predicted"/>
<protein>
    <recommendedName>
        <fullName evidence="2">GH18 domain-containing protein</fullName>
    </recommendedName>
</protein>
<dbReference type="SMART" id="SM00636">
    <property type="entry name" value="Glyco_18"/>
    <property type="match status" value="1"/>
</dbReference>
<keyword evidence="1" id="KW-0472">Membrane</keyword>
<dbReference type="RefSeq" id="XP_003117296.2">
    <property type="nucleotide sequence ID" value="XM_003117248.2"/>
</dbReference>
<dbReference type="Pfam" id="PF00704">
    <property type="entry name" value="Glyco_hydro_18"/>
    <property type="match status" value="1"/>
</dbReference>
<feature type="domain" description="GH18" evidence="2">
    <location>
        <begin position="81"/>
        <end position="432"/>
    </location>
</feature>
<reference evidence="3 4" key="1">
    <citation type="submission" date="2019-12" db="EMBL/GenBank/DDBJ databases">
        <title>Chromosome-level assembly of the Caenorhabditis remanei genome.</title>
        <authorList>
            <person name="Teterina A.A."/>
            <person name="Willis J.H."/>
            <person name="Phillips P.C."/>
        </authorList>
    </citation>
    <scope>NUCLEOTIDE SEQUENCE [LARGE SCALE GENOMIC DNA]</scope>
    <source>
        <strain evidence="3 4">PX506</strain>
        <tissue evidence="3">Whole organism</tissue>
    </source>
</reference>
<dbReference type="PANTHER" id="PTHR46073:SF7">
    <property type="entry name" value="GH18 DOMAIN-CONTAINING PROTEIN"/>
    <property type="match status" value="1"/>
</dbReference>
<dbReference type="GO" id="GO:0008061">
    <property type="term" value="F:chitin binding"/>
    <property type="evidence" value="ECO:0007669"/>
    <property type="project" value="InterPro"/>
</dbReference>
<dbReference type="InterPro" id="IPR017853">
    <property type="entry name" value="GH"/>
</dbReference>
<keyword evidence="1" id="KW-0812">Transmembrane</keyword>
<dbReference type="Proteomes" id="UP000483820">
    <property type="component" value="Chromosome II"/>
</dbReference>
<keyword evidence="1" id="KW-1133">Transmembrane helix</keyword>
<organism evidence="3 4">
    <name type="scientific">Caenorhabditis remanei</name>
    <name type="common">Caenorhabditis vulgaris</name>
    <dbReference type="NCBI Taxonomy" id="31234"/>
    <lineage>
        <taxon>Eukaryota</taxon>
        <taxon>Metazoa</taxon>
        <taxon>Ecdysozoa</taxon>
        <taxon>Nematoda</taxon>
        <taxon>Chromadorea</taxon>
        <taxon>Rhabditida</taxon>
        <taxon>Rhabditina</taxon>
        <taxon>Rhabditomorpha</taxon>
        <taxon>Rhabditoidea</taxon>
        <taxon>Rhabditidae</taxon>
        <taxon>Peloderinae</taxon>
        <taxon>Caenorhabditis</taxon>
    </lineage>
</organism>
<dbReference type="AlphaFoldDB" id="A0A6A5HEG4"/>
<sequence length="443" mass="50970">MSNYFDSQLLYKLSNYHDPAFYWTPKRVFKYALGTLSVLVVCGIIAFGLTSFIFLFIPDLDSVQGSVASTKFAAKPPSCSKRIIGYYTEFESIDVTKNQLEKLTHAVFAYIEMRWDGKIQFKSEKTKNRFLGLKRKAESVKSDVKVMISIGGEENSQFFAPVTADSDKFKTFIESVSNFLDDHQIDGVDFYWKRAAETDKWHYISMLRELRRKLKDNKNGHKDYIISITLPAAGIENWEVAYDLDQTLEFVDFINVFSMDFYGPWPNQWGTPAGPTAPLYSGVGARKNFNIDWTMEYYVCKARQPSKFNIVVPFFVRLWKNVEGAVENGKEVYRNAELKDNKVEGNSYMSRQTAQREGFSLKNSTWDEPSKSSYIFDSNAKTYLSFETEKSIEAKKKYVIDMNLGGFWVWTVDMDDDKSSMLNSLTSNGFCSGKNDETLKYKC</sequence>
<evidence type="ECO:0000313" key="4">
    <source>
        <dbReference type="Proteomes" id="UP000483820"/>
    </source>
</evidence>